<feature type="transmembrane region" description="Helical" evidence="8">
    <location>
        <begin position="244"/>
        <end position="262"/>
    </location>
</feature>
<feature type="domain" description="EamA" evidence="9">
    <location>
        <begin position="154"/>
        <end position="285"/>
    </location>
</feature>
<comment type="caution">
    <text evidence="10">The sequence shown here is derived from an EMBL/GenBank/DDBJ whole genome shotgun (WGS) entry which is preliminary data.</text>
</comment>
<evidence type="ECO:0000256" key="8">
    <source>
        <dbReference type="SAM" id="Phobius"/>
    </source>
</evidence>
<dbReference type="SUPFAM" id="SSF103481">
    <property type="entry name" value="Multidrug resistance efflux transporter EmrE"/>
    <property type="match status" value="2"/>
</dbReference>
<dbReference type="GO" id="GO:0005886">
    <property type="term" value="C:plasma membrane"/>
    <property type="evidence" value="ECO:0007669"/>
    <property type="project" value="UniProtKB-SubCell"/>
</dbReference>
<evidence type="ECO:0000256" key="7">
    <source>
        <dbReference type="SAM" id="MobiDB-lite"/>
    </source>
</evidence>
<keyword evidence="6 8" id="KW-0472">Membrane</keyword>
<feature type="transmembrane region" description="Helical" evidence="8">
    <location>
        <begin position="101"/>
        <end position="120"/>
    </location>
</feature>
<gene>
    <name evidence="10" type="ORF">B7715_00830</name>
</gene>
<feature type="transmembrane region" description="Helical" evidence="8">
    <location>
        <begin position="208"/>
        <end position="232"/>
    </location>
</feature>
<feature type="transmembrane region" description="Helical" evidence="8">
    <location>
        <begin position="72"/>
        <end position="95"/>
    </location>
</feature>
<dbReference type="InterPro" id="IPR037185">
    <property type="entry name" value="EmrE-like"/>
</dbReference>
<keyword evidence="3" id="KW-1003">Cell membrane</keyword>
<feature type="domain" description="EamA" evidence="9">
    <location>
        <begin position="7"/>
        <end position="143"/>
    </location>
</feature>
<evidence type="ECO:0000313" key="10">
    <source>
        <dbReference type="EMBL" id="ORO68350.1"/>
    </source>
</evidence>
<dbReference type="Pfam" id="PF00892">
    <property type="entry name" value="EamA"/>
    <property type="match status" value="2"/>
</dbReference>
<proteinExistence type="inferred from homology"/>
<evidence type="ECO:0000256" key="2">
    <source>
        <dbReference type="ARBA" id="ARBA00007362"/>
    </source>
</evidence>
<dbReference type="RefSeq" id="WP_070673941.1">
    <property type="nucleotide sequence ID" value="NZ_NCUQ01000008.1"/>
</dbReference>
<feature type="transmembrane region" description="Helical" evidence="8">
    <location>
        <begin position="7"/>
        <end position="25"/>
    </location>
</feature>
<dbReference type="InterPro" id="IPR051258">
    <property type="entry name" value="Diverse_Substrate_Transporter"/>
</dbReference>
<dbReference type="InterPro" id="IPR000620">
    <property type="entry name" value="EamA_dom"/>
</dbReference>
<organism evidence="10 11">
    <name type="scientific">Streptococcus oralis subsp. oralis</name>
    <dbReference type="NCBI Taxonomy" id="1891914"/>
    <lineage>
        <taxon>Bacteria</taxon>
        <taxon>Bacillati</taxon>
        <taxon>Bacillota</taxon>
        <taxon>Bacilli</taxon>
        <taxon>Lactobacillales</taxon>
        <taxon>Streptococcaceae</taxon>
        <taxon>Streptococcus</taxon>
    </lineage>
</organism>
<evidence type="ECO:0000256" key="1">
    <source>
        <dbReference type="ARBA" id="ARBA00004651"/>
    </source>
</evidence>
<feature type="transmembrane region" description="Helical" evidence="8">
    <location>
        <begin position="268"/>
        <end position="290"/>
    </location>
</feature>
<comment type="subcellular location">
    <subcellularLocation>
        <location evidence="1">Cell membrane</location>
        <topology evidence="1">Multi-pass membrane protein</topology>
    </subcellularLocation>
</comment>
<accession>A0A1X1I5C3</accession>
<evidence type="ECO:0000256" key="6">
    <source>
        <dbReference type="ARBA" id="ARBA00023136"/>
    </source>
</evidence>
<evidence type="ECO:0000256" key="3">
    <source>
        <dbReference type="ARBA" id="ARBA00022475"/>
    </source>
</evidence>
<feature type="transmembrane region" description="Helical" evidence="8">
    <location>
        <begin position="150"/>
        <end position="168"/>
    </location>
</feature>
<dbReference type="Proteomes" id="UP000193961">
    <property type="component" value="Unassembled WGS sequence"/>
</dbReference>
<evidence type="ECO:0000259" key="9">
    <source>
        <dbReference type="Pfam" id="PF00892"/>
    </source>
</evidence>
<sequence>MEQNKLKAIMFAFLAAVFYAINVPISKVLLQHVGPTTMAALLYLGAGIGIGMMSLFNKKDREKAESLTKADLPYIVGMIVLDIAAPIFLMLGISYGSSANASLLGNFEIVATTVIALILFKEAVTKRLWLAIGLITLSSILLSFEGTDSFHFSYGSLLVIMATVCWGLENNCTRELSSKSTYQIVMLKGLCSGLGALVIALVKKESFPGFGFIAIALALGFVAYGLSIFMYVRAQNVLGAAKTSAYYAVNPLIGALLAFVFLSESLSWMYVIALIVMVIGSALVVVDTFIRQHDHEHQHTFTHSHGGSTHTHTVRHSHVHKHYLTEEKHRHRHSIEELECLAEEKDR</sequence>
<dbReference type="AlphaFoldDB" id="A0A1X1I5C3"/>
<protein>
    <submittedName>
        <fullName evidence="10">EamA family transporter</fullName>
    </submittedName>
</protein>
<reference evidence="10 11" key="1">
    <citation type="journal article" date="2016" name="Eur. J. Clin. Microbiol. Infect. Dis.">
        <title>Whole genome sequencing as a tool for phylogenetic analysis of clinical strains of Mitis group streptococci.</title>
        <authorList>
            <person name="Rasmussen L.H."/>
            <person name="Dargis R."/>
            <person name="Hojholt K."/>
            <person name="Christensen J.J."/>
            <person name="Skovgaard O."/>
            <person name="Justesen U.S."/>
            <person name="Rosenvinge F.S."/>
            <person name="Moser C."/>
            <person name="Lukjancenko O."/>
            <person name="Rasmussen S."/>
            <person name="Nielsen X.C."/>
        </authorList>
    </citation>
    <scope>NUCLEOTIDE SEQUENCE [LARGE SCALE GENOMIC DNA]</scope>
    <source>
        <strain evidence="10 11">OD_321121_09</strain>
    </source>
</reference>
<name>A0A1X1I5C3_STROR</name>
<evidence type="ECO:0000313" key="11">
    <source>
        <dbReference type="Proteomes" id="UP000193961"/>
    </source>
</evidence>
<dbReference type="EMBL" id="NCUQ01000008">
    <property type="protein sequence ID" value="ORO68350.1"/>
    <property type="molecule type" value="Genomic_DNA"/>
</dbReference>
<dbReference type="PANTHER" id="PTHR42920:SF11">
    <property type="entry name" value="INNER MEMBRANE PROTEIN YTFF"/>
    <property type="match status" value="1"/>
</dbReference>
<keyword evidence="5 8" id="KW-1133">Transmembrane helix</keyword>
<feature type="transmembrane region" description="Helical" evidence="8">
    <location>
        <begin position="127"/>
        <end position="144"/>
    </location>
</feature>
<feature type="transmembrane region" description="Helical" evidence="8">
    <location>
        <begin position="180"/>
        <end position="202"/>
    </location>
</feature>
<feature type="transmembrane region" description="Helical" evidence="8">
    <location>
        <begin position="37"/>
        <end position="56"/>
    </location>
</feature>
<dbReference type="PANTHER" id="PTHR42920">
    <property type="entry name" value="OS03G0707200 PROTEIN-RELATED"/>
    <property type="match status" value="1"/>
</dbReference>
<evidence type="ECO:0000256" key="4">
    <source>
        <dbReference type="ARBA" id="ARBA00022692"/>
    </source>
</evidence>
<evidence type="ECO:0000256" key="5">
    <source>
        <dbReference type="ARBA" id="ARBA00022989"/>
    </source>
</evidence>
<feature type="region of interest" description="Disordered" evidence="7">
    <location>
        <begin position="299"/>
        <end position="319"/>
    </location>
</feature>
<keyword evidence="4 8" id="KW-0812">Transmembrane</keyword>
<comment type="similarity">
    <text evidence="2">Belongs to the EamA transporter family.</text>
</comment>
<feature type="compositionally biased region" description="Low complexity" evidence="7">
    <location>
        <begin position="301"/>
        <end position="311"/>
    </location>
</feature>